<gene>
    <name evidence="4" type="ORF">FHX81_0079</name>
</gene>
<dbReference type="PROSITE" id="PS00622">
    <property type="entry name" value="HTH_LUXR_1"/>
    <property type="match status" value="1"/>
</dbReference>
<dbReference type="InterPro" id="IPR011990">
    <property type="entry name" value="TPR-like_helical_dom_sf"/>
</dbReference>
<evidence type="ECO:0000313" key="5">
    <source>
        <dbReference type="Proteomes" id="UP000316628"/>
    </source>
</evidence>
<sequence length="933" mass="100356">MNLVERGSHLEILDGLLADGLDGRGRIALVSGGIATGKTELIYGFTESVRDALVLCATGARAEQRLELGVVEQLFYSAALPGDAAARAGALLSSGTTTNQPHGADADARLVHDLCALLLELSRDRPLVIAVDDVQFADQTSLRVLLHLQRRIRSARILLLLGEATGASGTGARQAHTVLRDEIVRQPQSRHLRLTPLSQDGVRDLLARHLGTQAAAQLDEPCHALSGGNPLLVHALIEDFVAAGRPVTDHGVSETVTGDSFAQAVFTCLRRGEPLLLRIAQGVAVLGEFGTPAALARLLELDSRTVQDLSRTMNEAGLMDAGRFRHPVARAAVLRDLDPDDLSSLRLKAARLLHDDGVPAVDVAGHITAAERAPGAWAVPVLRDAATEALVRNDIGRAVDCLELARAACQDDRECTAITSTLTSVQWLVDPAAAAAHLTQLGTAFDRGLLARRQAWGLVRALVWFGRSDEAAAMLAELDRPDEVDSATATERQVTRQWLVHVQPRLVARDLAADLERQRLGTLASVAAFGVTPGAIDGAERVLQSSRIGETPLEELIGALQTLNHGDRGDRAGYWCDELLEEARTHRAITWRAAISDVAATVALRRGDLLSAERLARAALGALPAPSWGVGIGSPLATLVQAATRLGKFEEADAHLRQGVPQAMQQTRYWPQYLLARGQHHLATDRLRAALGDFLAVGELAGEWQLDLPVLLPWRHEAAQVYVRMGKPDRARELVGEQLTMPGATGPRIRGVSLRVLASASDTGRRLPMLREAVDLLGGLGDWYELALAFADLSCAYQALEDFDQARVAARRALRLAKSCHAKLLQEHLQHHRTATGGLDFSDGRDDGESLAPLSAAERRVAGLAALGYTNREISRRLYITVSTVEQHLTRTYRKLNINRRTDLPILANPGPGSGAFPVEAGPGVALPGDRLL</sequence>
<keyword evidence="1" id="KW-0547">Nucleotide-binding</keyword>
<evidence type="ECO:0000313" key="4">
    <source>
        <dbReference type="EMBL" id="TQM77834.1"/>
    </source>
</evidence>
<dbReference type="InterPro" id="IPR036388">
    <property type="entry name" value="WH-like_DNA-bd_sf"/>
</dbReference>
<dbReference type="EMBL" id="VFPP01000001">
    <property type="protein sequence ID" value="TQM77834.1"/>
    <property type="molecule type" value="Genomic_DNA"/>
</dbReference>
<dbReference type="Pfam" id="PF13191">
    <property type="entry name" value="AAA_16"/>
    <property type="match status" value="1"/>
</dbReference>
<comment type="caution">
    <text evidence="4">The sequence shown here is derived from an EMBL/GenBank/DDBJ whole genome shotgun (WGS) entry which is preliminary data.</text>
</comment>
<keyword evidence="5" id="KW-1185">Reference proteome</keyword>
<dbReference type="PRINTS" id="PR00038">
    <property type="entry name" value="HTHLUXR"/>
</dbReference>
<feature type="domain" description="HTH luxR-type" evidence="3">
    <location>
        <begin position="847"/>
        <end position="912"/>
    </location>
</feature>
<proteinExistence type="predicted"/>
<evidence type="ECO:0000256" key="1">
    <source>
        <dbReference type="ARBA" id="ARBA00022741"/>
    </source>
</evidence>
<dbReference type="AlphaFoldDB" id="A0A543J4S6"/>
<dbReference type="SUPFAM" id="SSF48452">
    <property type="entry name" value="TPR-like"/>
    <property type="match status" value="1"/>
</dbReference>
<dbReference type="GO" id="GO:0006355">
    <property type="term" value="P:regulation of DNA-templated transcription"/>
    <property type="evidence" value="ECO:0007669"/>
    <property type="project" value="InterPro"/>
</dbReference>
<dbReference type="GO" id="GO:0005524">
    <property type="term" value="F:ATP binding"/>
    <property type="evidence" value="ECO:0007669"/>
    <property type="project" value="UniProtKB-KW"/>
</dbReference>
<evidence type="ECO:0000259" key="3">
    <source>
        <dbReference type="PROSITE" id="PS50043"/>
    </source>
</evidence>
<dbReference type="GO" id="GO:0005737">
    <property type="term" value="C:cytoplasm"/>
    <property type="evidence" value="ECO:0007669"/>
    <property type="project" value="TreeGrafter"/>
</dbReference>
<dbReference type="SMART" id="SM00421">
    <property type="entry name" value="HTH_LUXR"/>
    <property type="match status" value="1"/>
</dbReference>
<dbReference type="InterPro" id="IPR041664">
    <property type="entry name" value="AAA_16"/>
</dbReference>
<dbReference type="GO" id="GO:0003677">
    <property type="term" value="F:DNA binding"/>
    <property type="evidence" value="ECO:0007669"/>
    <property type="project" value="InterPro"/>
</dbReference>
<dbReference type="PANTHER" id="PTHR16305">
    <property type="entry name" value="TESTICULAR SOLUBLE ADENYLYL CYCLASE"/>
    <property type="match status" value="1"/>
</dbReference>
<dbReference type="PROSITE" id="PS50043">
    <property type="entry name" value="HTH_LUXR_2"/>
    <property type="match status" value="1"/>
</dbReference>
<dbReference type="GO" id="GO:0004016">
    <property type="term" value="F:adenylate cyclase activity"/>
    <property type="evidence" value="ECO:0007669"/>
    <property type="project" value="TreeGrafter"/>
</dbReference>
<protein>
    <submittedName>
        <fullName evidence="4">Regulatory LuxR family protein</fullName>
    </submittedName>
</protein>
<dbReference type="Pfam" id="PF00196">
    <property type="entry name" value="GerE"/>
    <property type="match status" value="1"/>
</dbReference>
<evidence type="ECO:0000256" key="2">
    <source>
        <dbReference type="ARBA" id="ARBA00022840"/>
    </source>
</evidence>
<dbReference type="SUPFAM" id="SSF46894">
    <property type="entry name" value="C-terminal effector domain of the bipartite response regulators"/>
    <property type="match status" value="1"/>
</dbReference>
<dbReference type="OrthoDB" id="134933at2"/>
<name>A0A543J4S6_9PSEU</name>
<reference evidence="4 5" key="1">
    <citation type="submission" date="2019-06" db="EMBL/GenBank/DDBJ databases">
        <title>Sequencing the genomes of 1000 actinobacteria strains.</title>
        <authorList>
            <person name="Klenk H.-P."/>
        </authorList>
    </citation>
    <scope>NUCLEOTIDE SEQUENCE [LARGE SCALE GENOMIC DNA]</scope>
    <source>
        <strain evidence="4 5">DSM 45456</strain>
    </source>
</reference>
<dbReference type="InterPro" id="IPR016032">
    <property type="entry name" value="Sig_transdc_resp-reg_C-effctor"/>
</dbReference>
<dbReference type="CDD" id="cd06170">
    <property type="entry name" value="LuxR_C_like"/>
    <property type="match status" value="1"/>
</dbReference>
<keyword evidence="2" id="KW-0067">ATP-binding</keyword>
<dbReference type="Gene3D" id="1.10.10.10">
    <property type="entry name" value="Winged helix-like DNA-binding domain superfamily/Winged helix DNA-binding domain"/>
    <property type="match status" value="1"/>
</dbReference>
<dbReference type="Proteomes" id="UP000316628">
    <property type="component" value="Unassembled WGS sequence"/>
</dbReference>
<organism evidence="4 5">
    <name type="scientific">Saccharothrix saharensis</name>
    <dbReference type="NCBI Taxonomy" id="571190"/>
    <lineage>
        <taxon>Bacteria</taxon>
        <taxon>Bacillati</taxon>
        <taxon>Actinomycetota</taxon>
        <taxon>Actinomycetes</taxon>
        <taxon>Pseudonocardiales</taxon>
        <taxon>Pseudonocardiaceae</taxon>
        <taxon>Saccharothrix</taxon>
    </lineage>
</organism>
<dbReference type="RefSeq" id="WP_141974666.1">
    <property type="nucleotide sequence ID" value="NZ_VFPP01000001.1"/>
</dbReference>
<dbReference type="PANTHER" id="PTHR16305:SF28">
    <property type="entry name" value="GUANYLATE CYCLASE DOMAIN-CONTAINING PROTEIN"/>
    <property type="match status" value="1"/>
</dbReference>
<dbReference type="InterPro" id="IPR000792">
    <property type="entry name" value="Tscrpt_reg_LuxR_C"/>
</dbReference>
<accession>A0A543J4S6</accession>
<dbReference type="Gene3D" id="1.25.40.10">
    <property type="entry name" value="Tetratricopeptide repeat domain"/>
    <property type="match status" value="1"/>
</dbReference>